<accession>A0ACB8SAY5</accession>
<sequence length="466" mass="49207">MILTTATLKLAALLAGVPLASAFPSHHRHLASQLRRRASVSNSTAPVAASWYANWHADDVPLANISWSKYTHMTYAFAVTSVTEYVSLTDDDKTLLTDFVKNAHENNVTALLSIGGWGGSTNYSTIVDSATHRTEFVKTVTGIAANYSLDGFDFDWEYPNGQGIGCNDLNPNDTANFLSFLQELRADPAGSQLFLTAAAAVTPWNDADGNPSTNLTGFSGVLDYIAIMNYDVWGSFSPTAGPNAPLNDSCVADSSQAAGSAVSAVKAWNDAGIPLNQLVLGVPAYGHSYSVQSADALPKGLSGELEPFPSFAKAKQPLGDSWDSSEVYTDVCGNPQGQEGVFDFWGLIQGGFLNENGTAQAGIARVYDECSQTPFVYNSTSKVFVSYDDAQSFAAKGAFINSTGLRGFAMWEAGGDYKDILLDSIRSAVGFPANGTDSDGSSLGGSLTPPPAEGSGDDTEDDTDDC</sequence>
<evidence type="ECO:0000313" key="2">
    <source>
        <dbReference type="Proteomes" id="UP000814033"/>
    </source>
</evidence>
<comment type="caution">
    <text evidence="1">The sequence shown here is derived from an EMBL/GenBank/DDBJ whole genome shotgun (WGS) entry which is preliminary data.</text>
</comment>
<gene>
    <name evidence="1" type="ORF">FA95DRAFT_733632</name>
</gene>
<evidence type="ECO:0000313" key="1">
    <source>
        <dbReference type="EMBL" id="KAI0053357.1"/>
    </source>
</evidence>
<keyword evidence="1" id="KW-0378">Hydrolase</keyword>
<name>A0ACB8SAY5_9AGAM</name>
<dbReference type="EMBL" id="MU275840">
    <property type="protein sequence ID" value="KAI0053357.1"/>
    <property type="molecule type" value="Genomic_DNA"/>
</dbReference>
<reference evidence="1" key="1">
    <citation type="submission" date="2021-02" db="EMBL/GenBank/DDBJ databases">
        <authorList>
            <consortium name="DOE Joint Genome Institute"/>
            <person name="Ahrendt S."/>
            <person name="Looney B.P."/>
            <person name="Miyauchi S."/>
            <person name="Morin E."/>
            <person name="Drula E."/>
            <person name="Courty P.E."/>
            <person name="Chicoki N."/>
            <person name="Fauchery L."/>
            <person name="Kohler A."/>
            <person name="Kuo A."/>
            <person name="Labutti K."/>
            <person name="Pangilinan J."/>
            <person name="Lipzen A."/>
            <person name="Riley R."/>
            <person name="Andreopoulos W."/>
            <person name="He G."/>
            <person name="Johnson J."/>
            <person name="Barry K.W."/>
            <person name="Grigoriev I.V."/>
            <person name="Nagy L."/>
            <person name="Hibbett D."/>
            <person name="Henrissat B."/>
            <person name="Matheny P.B."/>
            <person name="Labbe J."/>
            <person name="Martin F."/>
        </authorList>
    </citation>
    <scope>NUCLEOTIDE SEQUENCE</scope>
    <source>
        <strain evidence="1">FP105234-sp</strain>
    </source>
</reference>
<protein>
    <submittedName>
        <fullName evidence="1">Glycoside hydrolase family 18 protein</fullName>
    </submittedName>
</protein>
<dbReference type="Proteomes" id="UP000814033">
    <property type="component" value="Unassembled WGS sequence"/>
</dbReference>
<keyword evidence="2" id="KW-1185">Reference proteome</keyword>
<reference evidence="1" key="2">
    <citation type="journal article" date="2022" name="New Phytol.">
        <title>Evolutionary transition to the ectomycorrhizal habit in the genomes of a hyperdiverse lineage of mushroom-forming fungi.</title>
        <authorList>
            <person name="Looney B."/>
            <person name="Miyauchi S."/>
            <person name="Morin E."/>
            <person name="Drula E."/>
            <person name="Courty P.E."/>
            <person name="Kohler A."/>
            <person name="Kuo A."/>
            <person name="LaButti K."/>
            <person name="Pangilinan J."/>
            <person name="Lipzen A."/>
            <person name="Riley R."/>
            <person name="Andreopoulos W."/>
            <person name="He G."/>
            <person name="Johnson J."/>
            <person name="Nolan M."/>
            <person name="Tritt A."/>
            <person name="Barry K.W."/>
            <person name="Grigoriev I.V."/>
            <person name="Nagy L.G."/>
            <person name="Hibbett D."/>
            <person name="Henrissat B."/>
            <person name="Matheny P.B."/>
            <person name="Labbe J."/>
            <person name="Martin F.M."/>
        </authorList>
    </citation>
    <scope>NUCLEOTIDE SEQUENCE</scope>
    <source>
        <strain evidence="1">FP105234-sp</strain>
    </source>
</reference>
<organism evidence="1 2">
    <name type="scientific">Auriscalpium vulgare</name>
    <dbReference type="NCBI Taxonomy" id="40419"/>
    <lineage>
        <taxon>Eukaryota</taxon>
        <taxon>Fungi</taxon>
        <taxon>Dikarya</taxon>
        <taxon>Basidiomycota</taxon>
        <taxon>Agaricomycotina</taxon>
        <taxon>Agaricomycetes</taxon>
        <taxon>Russulales</taxon>
        <taxon>Auriscalpiaceae</taxon>
        <taxon>Auriscalpium</taxon>
    </lineage>
</organism>
<proteinExistence type="predicted"/>